<sequence length="189" mass="20663">MSDIDGDSTMHSSPSDVEDMDEEEEELPTAQDAPATPTGGIAPQHPHAFVPPSSEISPPNSQHGPARQNAFTSTSRNDGMPEGSPSAMALNANGKRAIVEGKNEAATKASKPIGRSSSGYEWSRPEDEPGWTWMNRKAAEEYYRAMDQIVDKEYMIKSELSRSSCGDIFLTRSKTNTAMCAKRDNEHRT</sequence>
<feature type="compositionally biased region" description="Acidic residues" evidence="1">
    <location>
        <begin position="16"/>
        <end position="27"/>
    </location>
</feature>
<evidence type="ECO:0000313" key="2">
    <source>
        <dbReference type="EMBL" id="KAF2761822.1"/>
    </source>
</evidence>
<reference evidence="2" key="1">
    <citation type="journal article" date="2020" name="Stud. Mycol.">
        <title>101 Dothideomycetes genomes: a test case for predicting lifestyles and emergence of pathogens.</title>
        <authorList>
            <person name="Haridas S."/>
            <person name="Albert R."/>
            <person name="Binder M."/>
            <person name="Bloem J."/>
            <person name="Labutti K."/>
            <person name="Salamov A."/>
            <person name="Andreopoulos B."/>
            <person name="Baker S."/>
            <person name="Barry K."/>
            <person name="Bills G."/>
            <person name="Bluhm B."/>
            <person name="Cannon C."/>
            <person name="Castanera R."/>
            <person name="Culley D."/>
            <person name="Daum C."/>
            <person name="Ezra D."/>
            <person name="Gonzalez J."/>
            <person name="Henrissat B."/>
            <person name="Kuo A."/>
            <person name="Liang C."/>
            <person name="Lipzen A."/>
            <person name="Lutzoni F."/>
            <person name="Magnuson J."/>
            <person name="Mondo S."/>
            <person name="Nolan M."/>
            <person name="Ohm R."/>
            <person name="Pangilinan J."/>
            <person name="Park H.-J."/>
            <person name="Ramirez L."/>
            <person name="Alfaro M."/>
            <person name="Sun H."/>
            <person name="Tritt A."/>
            <person name="Yoshinaga Y."/>
            <person name="Zwiers L.-H."/>
            <person name="Turgeon B."/>
            <person name="Goodwin S."/>
            <person name="Spatafora J."/>
            <person name="Crous P."/>
            <person name="Grigoriev I."/>
        </authorList>
    </citation>
    <scope>NUCLEOTIDE SEQUENCE</scope>
    <source>
        <strain evidence="2">CBS 121739</strain>
    </source>
</reference>
<name>A0A6A6WG61_9PEZI</name>
<dbReference type="GeneID" id="54486239"/>
<accession>A0A6A6WG61</accession>
<protein>
    <submittedName>
        <fullName evidence="2">Uncharacterized protein</fullName>
    </submittedName>
</protein>
<evidence type="ECO:0000256" key="1">
    <source>
        <dbReference type="SAM" id="MobiDB-lite"/>
    </source>
</evidence>
<organism evidence="2 3">
    <name type="scientific">Pseudovirgaria hyperparasitica</name>
    <dbReference type="NCBI Taxonomy" id="470096"/>
    <lineage>
        <taxon>Eukaryota</taxon>
        <taxon>Fungi</taxon>
        <taxon>Dikarya</taxon>
        <taxon>Ascomycota</taxon>
        <taxon>Pezizomycotina</taxon>
        <taxon>Dothideomycetes</taxon>
        <taxon>Dothideomycetes incertae sedis</taxon>
        <taxon>Acrospermales</taxon>
        <taxon>Acrospermaceae</taxon>
        <taxon>Pseudovirgaria</taxon>
    </lineage>
</organism>
<dbReference type="Proteomes" id="UP000799437">
    <property type="component" value="Unassembled WGS sequence"/>
</dbReference>
<dbReference type="AlphaFoldDB" id="A0A6A6WG61"/>
<evidence type="ECO:0000313" key="3">
    <source>
        <dbReference type="Proteomes" id="UP000799437"/>
    </source>
</evidence>
<dbReference type="OrthoDB" id="5377039at2759"/>
<gene>
    <name evidence="2" type="ORF">EJ05DRAFT_482651</name>
</gene>
<feature type="region of interest" description="Disordered" evidence="1">
    <location>
        <begin position="102"/>
        <end position="130"/>
    </location>
</feature>
<feature type="compositionally biased region" description="Polar residues" evidence="1">
    <location>
        <begin position="54"/>
        <end position="77"/>
    </location>
</feature>
<proteinExistence type="predicted"/>
<dbReference type="RefSeq" id="XP_033604273.1">
    <property type="nucleotide sequence ID" value="XM_033745185.1"/>
</dbReference>
<feature type="region of interest" description="Disordered" evidence="1">
    <location>
        <begin position="1"/>
        <end position="89"/>
    </location>
</feature>
<keyword evidence="3" id="KW-1185">Reference proteome</keyword>
<dbReference type="EMBL" id="ML996566">
    <property type="protein sequence ID" value="KAF2761822.1"/>
    <property type="molecule type" value="Genomic_DNA"/>
</dbReference>